<proteinExistence type="predicted"/>
<dbReference type="RefSeq" id="WP_086786996.1">
    <property type="nucleotide sequence ID" value="NZ_JAGIOO010000001.1"/>
</dbReference>
<evidence type="ECO:0000256" key="1">
    <source>
        <dbReference type="SAM" id="MobiDB-lite"/>
    </source>
</evidence>
<name>A0ABS5AKA9_9PSEU</name>
<feature type="region of interest" description="Disordered" evidence="1">
    <location>
        <begin position="79"/>
        <end position="99"/>
    </location>
</feature>
<protein>
    <submittedName>
        <fullName evidence="2">Uncharacterized protein</fullName>
    </submittedName>
</protein>
<accession>A0ABS5AKA9</accession>
<evidence type="ECO:0000313" key="2">
    <source>
        <dbReference type="EMBL" id="MBP2477011.1"/>
    </source>
</evidence>
<reference evidence="2 3" key="1">
    <citation type="submission" date="2021-03" db="EMBL/GenBank/DDBJ databases">
        <title>Sequencing the genomes of 1000 actinobacteria strains.</title>
        <authorList>
            <person name="Klenk H.-P."/>
        </authorList>
    </citation>
    <scope>NUCLEOTIDE SEQUENCE [LARGE SCALE GENOMIC DNA]</scope>
    <source>
        <strain evidence="2 3">DSM 44580</strain>
    </source>
</reference>
<organism evidence="2 3">
    <name type="scientific">Crossiella equi</name>
    <dbReference type="NCBI Taxonomy" id="130796"/>
    <lineage>
        <taxon>Bacteria</taxon>
        <taxon>Bacillati</taxon>
        <taxon>Actinomycetota</taxon>
        <taxon>Actinomycetes</taxon>
        <taxon>Pseudonocardiales</taxon>
        <taxon>Pseudonocardiaceae</taxon>
        <taxon>Crossiella</taxon>
    </lineage>
</organism>
<feature type="compositionally biased region" description="Basic residues" evidence="1">
    <location>
        <begin position="83"/>
        <end position="99"/>
    </location>
</feature>
<comment type="caution">
    <text evidence="2">The sequence shown here is derived from an EMBL/GenBank/DDBJ whole genome shotgun (WGS) entry which is preliminary data.</text>
</comment>
<evidence type="ECO:0000313" key="3">
    <source>
        <dbReference type="Proteomes" id="UP001519363"/>
    </source>
</evidence>
<dbReference type="Proteomes" id="UP001519363">
    <property type="component" value="Unassembled WGS sequence"/>
</dbReference>
<keyword evidence="3" id="KW-1185">Reference proteome</keyword>
<dbReference type="EMBL" id="JAGIOO010000001">
    <property type="protein sequence ID" value="MBP2477011.1"/>
    <property type="molecule type" value="Genomic_DNA"/>
</dbReference>
<gene>
    <name evidence="2" type="ORF">JOF53_005883</name>
</gene>
<feature type="compositionally biased region" description="Polar residues" evidence="1">
    <location>
        <begin position="28"/>
        <end position="37"/>
    </location>
</feature>
<feature type="region of interest" description="Disordered" evidence="1">
    <location>
        <begin position="25"/>
        <end position="46"/>
    </location>
</feature>
<sequence>MATATAILNLLVLGLLIGLLERNHRRNTGPQSPQGSTDVHDSDLSRVHADLAALAEERPAPPRPEGRLARALAHLAFAAQRPTRVRRPARVPRPTPVRH</sequence>